<dbReference type="RefSeq" id="XP_007763152.1">
    <property type="nucleotide sequence ID" value="XM_007764962.1"/>
</dbReference>
<organism evidence="3 4">
    <name type="scientific">Coniophora puteana (strain RWD-64-598)</name>
    <name type="common">Brown rot fungus</name>
    <dbReference type="NCBI Taxonomy" id="741705"/>
    <lineage>
        <taxon>Eukaryota</taxon>
        <taxon>Fungi</taxon>
        <taxon>Dikarya</taxon>
        <taxon>Basidiomycota</taxon>
        <taxon>Agaricomycotina</taxon>
        <taxon>Agaricomycetes</taxon>
        <taxon>Agaricomycetidae</taxon>
        <taxon>Boletales</taxon>
        <taxon>Coniophorineae</taxon>
        <taxon>Coniophoraceae</taxon>
        <taxon>Coniophora</taxon>
    </lineage>
</organism>
<keyword evidence="1" id="KW-0175">Coiled coil</keyword>
<protein>
    <submittedName>
        <fullName evidence="3">PEBP-like protein</fullName>
    </submittedName>
</protein>
<dbReference type="Gene3D" id="1.20.58.1180">
    <property type="match status" value="1"/>
</dbReference>
<evidence type="ECO:0000313" key="3">
    <source>
        <dbReference type="EMBL" id="EIW86275.1"/>
    </source>
</evidence>
<dbReference type="PANTHER" id="PTHR11362:SF82">
    <property type="entry name" value="PHOSPHATIDYLETHANOLAMINE-BINDING PROTEIN 4"/>
    <property type="match status" value="1"/>
</dbReference>
<dbReference type="OMA" id="FRTQWDE"/>
<dbReference type="Pfam" id="PF01161">
    <property type="entry name" value="PBP"/>
    <property type="match status" value="1"/>
</dbReference>
<accession>A0A5M3N5Z4</accession>
<dbReference type="InterPro" id="IPR035810">
    <property type="entry name" value="PEBP_euk"/>
</dbReference>
<dbReference type="CDD" id="cd00866">
    <property type="entry name" value="PEBP_euk"/>
    <property type="match status" value="1"/>
</dbReference>
<keyword evidence="4" id="KW-1185">Reference proteome</keyword>
<name>A0A5M3N5Z4_CONPW</name>
<evidence type="ECO:0000313" key="4">
    <source>
        <dbReference type="Proteomes" id="UP000053558"/>
    </source>
</evidence>
<dbReference type="AlphaFoldDB" id="A0A5M3N5Z4"/>
<dbReference type="EMBL" id="JH711573">
    <property type="protein sequence ID" value="EIW86275.1"/>
    <property type="molecule type" value="Genomic_DNA"/>
</dbReference>
<dbReference type="PANTHER" id="PTHR11362">
    <property type="entry name" value="PHOSPHATIDYLETHANOLAMINE-BINDING PROTEIN"/>
    <property type="match status" value="1"/>
</dbReference>
<gene>
    <name evidence="3" type="ORF">CONPUDRAFT_114435</name>
</gene>
<proteinExistence type="predicted"/>
<evidence type="ECO:0000256" key="1">
    <source>
        <dbReference type="SAM" id="Coils"/>
    </source>
</evidence>
<feature type="compositionally biased region" description="Low complexity" evidence="2">
    <location>
        <begin position="23"/>
        <end position="33"/>
    </location>
</feature>
<dbReference type="InterPro" id="IPR008914">
    <property type="entry name" value="PEBP"/>
</dbReference>
<feature type="coiled-coil region" evidence="1">
    <location>
        <begin position="95"/>
        <end position="122"/>
    </location>
</feature>
<sequence>MLALRRCSRRSLAPLVRGNATLQSANQSADASAAPPPKNATEESPTPAGADESSSTKGPYIRPAYPRRPRLSPQNPREWNRPLAYGVLPAFDEALKFLKADSAALKEQAKVLEARIEDMKKQEGGVDADAVRQLERELEELEVQSEINFPEVRWKVANGMADMSRAVERRLVERRWLKEGALDLLMERIHQMSVVPDVLPDLHPSVDLRLTYPVEGYHKHVEPGVYLTAEQTRDAPKVFTTVFHPEERLYTLLMVDPDVPDEANATFQNYVHWLQPNISLNATSSPLLSISEAHTPYVPPHPPKGTRYHRYTTMLLPQKSRIDVPKLTNETRLGFNVREFLQKYDLDPSTGGGAHLFREVWSEGVSSIYKDIFGIAEPKYGFVPKYDPYAELKQRKRYV</sequence>
<reference evidence="4" key="1">
    <citation type="journal article" date="2012" name="Science">
        <title>The Paleozoic origin of enzymatic lignin decomposition reconstructed from 31 fungal genomes.</title>
        <authorList>
            <person name="Floudas D."/>
            <person name="Binder M."/>
            <person name="Riley R."/>
            <person name="Barry K."/>
            <person name="Blanchette R.A."/>
            <person name="Henrissat B."/>
            <person name="Martinez A.T."/>
            <person name="Otillar R."/>
            <person name="Spatafora J.W."/>
            <person name="Yadav J.S."/>
            <person name="Aerts A."/>
            <person name="Benoit I."/>
            <person name="Boyd A."/>
            <person name="Carlson A."/>
            <person name="Copeland A."/>
            <person name="Coutinho P.M."/>
            <person name="de Vries R.P."/>
            <person name="Ferreira P."/>
            <person name="Findley K."/>
            <person name="Foster B."/>
            <person name="Gaskell J."/>
            <person name="Glotzer D."/>
            <person name="Gorecki P."/>
            <person name="Heitman J."/>
            <person name="Hesse C."/>
            <person name="Hori C."/>
            <person name="Igarashi K."/>
            <person name="Jurgens J.A."/>
            <person name="Kallen N."/>
            <person name="Kersten P."/>
            <person name="Kohler A."/>
            <person name="Kuees U."/>
            <person name="Kumar T.K.A."/>
            <person name="Kuo A."/>
            <person name="LaButti K."/>
            <person name="Larrondo L.F."/>
            <person name="Lindquist E."/>
            <person name="Ling A."/>
            <person name="Lombard V."/>
            <person name="Lucas S."/>
            <person name="Lundell T."/>
            <person name="Martin R."/>
            <person name="McLaughlin D.J."/>
            <person name="Morgenstern I."/>
            <person name="Morin E."/>
            <person name="Murat C."/>
            <person name="Nagy L.G."/>
            <person name="Nolan M."/>
            <person name="Ohm R.A."/>
            <person name="Patyshakuliyeva A."/>
            <person name="Rokas A."/>
            <person name="Ruiz-Duenas F.J."/>
            <person name="Sabat G."/>
            <person name="Salamov A."/>
            <person name="Samejima M."/>
            <person name="Schmutz J."/>
            <person name="Slot J.C."/>
            <person name="St John F."/>
            <person name="Stenlid J."/>
            <person name="Sun H."/>
            <person name="Sun S."/>
            <person name="Syed K."/>
            <person name="Tsang A."/>
            <person name="Wiebenga A."/>
            <person name="Young D."/>
            <person name="Pisabarro A."/>
            <person name="Eastwood D.C."/>
            <person name="Martin F."/>
            <person name="Cullen D."/>
            <person name="Grigoriev I.V."/>
            <person name="Hibbett D.S."/>
        </authorList>
    </citation>
    <scope>NUCLEOTIDE SEQUENCE [LARGE SCALE GENOMIC DNA]</scope>
    <source>
        <strain evidence="4">RWD-64-598 SS2</strain>
    </source>
</reference>
<evidence type="ECO:0000256" key="2">
    <source>
        <dbReference type="SAM" id="MobiDB-lite"/>
    </source>
</evidence>
<dbReference type="KEGG" id="cput:CONPUDRAFT_114435"/>
<comment type="caution">
    <text evidence="3">The sequence shown here is derived from an EMBL/GenBank/DDBJ whole genome shotgun (WGS) entry which is preliminary data.</text>
</comment>
<dbReference type="Gene3D" id="3.90.280.10">
    <property type="entry name" value="PEBP-like"/>
    <property type="match status" value="1"/>
</dbReference>
<feature type="region of interest" description="Disordered" evidence="2">
    <location>
        <begin position="15"/>
        <end position="79"/>
    </location>
</feature>
<dbReference type="Proteomes" id="UP000053558">
    <property type="component" value="Unassembled WGS sequence"/>
</dbReference>
<dbReference type="OrthoDB" id="2153661at2759"/>
<dbReference type="InterPro" id="IPR036610">
    <property type="entry name" value="PEBP-like_sf"/>
</dbReference>
<dbReference type="SUPFAM" id="SSF49777">
    <property type="entry name" value="PEBP-like"/>
    <property type="match status" value="1"/>
</dbReference>
<dbReference type="GeneID" id="19199081"/>